<dbReference type="EMBL" id="BMXG01000016">
    <property type="protein sequence ID" value="GHC06717.1"/>
    <property type="molecule type" value="Genomic_DNA"/>
</dbReference>
<gene>
    <name evidence="5" type="ORF">GCM10007047_24690</name>
</gene>
<dbReference type="InterPro" id="IPR001761">
    <property type="entry name" value="Peripla_BP/Lac1_sug-bd_dom"/>
</dbReference>
<keyword evidence="6" id="KW-1185">Reference proteome</keyword>
<accession>A0A8J3DL87</accession>
<dbReference type="CDD" id="cd01392">
    <property type="entry name" value="HTH_LacI"/>
    <property type="match status" value="1"/>
</dbReference>
<dbReference type="PANTHER" id="PTHR30146:SF109">
    <property type="entry name" value="HTH-TYPE TRANSCRIPTIONAL REGULATOR GALS"/>
    <property type="match status" value="1"/>
</dbReference>
<dbReference type="SUPFAM" id="SSF53822">
    <property type="entry name" value="Periplasmic binding protein-like I"/>
    <property type="match status" value="1"/>
</dbReference>
<sequence>MAQSPPPPTLRELAKILKISAATVSLALRNDPRVAAATRHRVVVAAQKYGYRINPAIASLMSQVRSTRRVAYQETIGWLNFWDQRDIYQKTGVEFQRYMWEGARKRAEEFGYTLDSIWMQEEQMTQRRATDILSARGIRGILIPPLPESAALPDIHWPAFSAITMSYTMANPHLDRVVPNHFNNTQIILQTLQSKGYRRLGLMIPHGYDERTGNRCMAAYALMQQSLPVKDRIPALQCHPSNIEAPSIAWLNQYKPDAVITMGTLKHVKQVEGVNKRYLQRLGLALMSNAASDAGWCGINENPFIIGSTAVEQLAFKLQSNQIGLPNHPKLIEIEGTWEEGCSAPPIRQKQNFKR</sequence>
<organism evidence="5 6">
    <name type="scientific">Cerasicoccus arenae</name>
    <dbReference type="NCBI Taxonomy" id="424488"/>
    <lineage>
        <taxon>Bacteria</taxon>
        <taxon>Pseudomonadati</taxon>
        <taxon>Verrucomicrobiota</taxon>
        <taxon>Opitutia</taxon>
        <taxon>Puniceicoccales</taxon>
        <taxon>Cerasicoccaceae</taxon>
        <taxon>Cerasicoccus</taxon>
    </lineage>
</organism>
<dbReference type="PROSITE" id="PS50932">
    <property type="entry name" value="HTH_LACI_2"/>
    <property type="match status" value="1"/>
</dbReference>
<dbReference type="GO" id="GO:0003700">
    <property type="term" value="F:DNA-binding transcription factor activity"/>
    <property type="evidence" value="ECO:0007669"/>
    <property type="project" value="TreeGrafter"/>
</dbReference>
<dbReference type="PANTHER" id="PTHR30146">
    <property type="entry name" value="LACI-RELATED TRANSCRIPTIONAL REPRESSOR"/>
    <property type="match status" value="1"/>
</dbReference>
<dbReference type="SMART" id="SM00354">
    <property type="entry name" value="HTH_LACI"/>
    <property type="match status" value="1"/>
</dbReference>
<feature type="domain" description="HTH lacI-type" evidence="4">
    <location>
        <begin position="8"/>
        <end position="62"/>
    </location>
</feature>
<dbReference type="InterPro" id="IPR010982">
    <property type="entry name" value="Lambda_DNA-bd_dom_sf"/>
</dbReference>
<keyword evidence="3" id="KW-0804">Transcription</keyword>
<dbReference type="Gene3D" id="1.10.260.40">
    <property type="entry name" value="lambda repressor-like DNA-binding domains"/>
    <property type="match status" value="1"/>
</dbReference>
<reference evidence="5" key="2">
    <citation type="submission" date="2020-09" db="EMBL/GenBank/DDBJ databases">
        <authorList>
            <person name="Sun Q."/>
            <person name="Kim S."/>
        </authorList>
    </citation>
    <scope>NUCLEOTIDE SEQUENCE</scope>
    <source>
        <strain evidence="5">KCTC 12870</strain>
    </source>
</reference>
<protein>
    <recommendedName>
        <fullName evidence="4">HTH lacI-type domain-containing protein</fullName>
    </recommendedName>
</protein>
<keyword evidence="1" id="KW-0805">Transcription regulation</keyword>
<evidence type="ECO:0000259" key="4">
    <source>
        <dbReference type="PROSITE" id="PS50932"/>
    </source>
</evidence>
<dbReference type="Pfam" id="PF00356">
    <property type="entry name" value="LacI"/>
    <property type="match status" value="1"/>
</dbReference>
<dbReference type="Gene3D" id="3.40.50.2300">
    <property type="match status" value="2"/>
</dbReference>
<dbReference type="RefSeq" id="WP_189515636.1">
    <property type="nucleotide sequence ID" value="NZ_BMXG01000016.1"/>
</dbReference>
<dbReference type="InterPro" id="IPR000843">
    <property type="entry name" value="HTH_LacI"/>
</dbReference>
<evidence type="ECO:0000256" key="3">
    <source>
        <dbReference type="ARBA" id="ARBA00023163"/>
    </source>
</evidence>
<dbReference type="Pfam" id="PF00532">
    <property type="entry name" value="Peripla_BP_1"/>
    <property type="match status" value="1"/>
</dbReference>
<evidence type="ECO:0000256" key="2">
    <source>
        <dbReference type="ARBA" id="ARBA00023125"/>
    </source>
</evidence>
<evidence type="ECO:0000256" key="1">
    <source>
        <dbReference type="ARBA" id="ARBA00023015"/>
    </source>
</evidence>
<dbReference type="SUPFAM" id="SSF47413">
    <property type="entry name" value="lambda repressor-like DNA-binding domains"/>
    <property type="match status" value="1"/>
</dbReference>
<evidence type="ECO:0000313" key="6">
    <source>
        <dbReference type="Proteomes" id="UP000642829"/>
    </source>
</evidence>
<comment type="caution">
    <text evidence="5">The sequence shown here is derived from an EMBL/GenBank/DDBJ whole genome shotgun (WGS) entry which is preliminary data.</text>
</comment>
<dbReference type="InterPro" id="IPR028082">
    <property type="entry name" value="Peripla_BP_I"/>
</dbReference>
<proteinExistence type="predicted"/>
<dbReference type="GO" id="GO:0000976">
    <property type="term" value="F:transcription cis-regulatory region binding"/>
    <property type="evidence" value="ECO:0007669"/>
    <property type="project" value="TreeGrafter"/>
</dbReference>
<reference evidence="5" key="1">
    <citation type="journal article" date="2014" name="Int. J. Syst. Evol. Microbiol.">
        <title>Complete genome sequence of Corynebacterium casei LMG S-19264T (=DSM 44701T), isolated from a smear-ripened cheese.</title>
        <authorList>
            <consortium name="US DOE Joint Genome Institute (JGI-PGF)"/>
            <person name="Walter F."/>
            <person name="Albersmeier A."/>
            <person name="Kalinowski J."/>
            <person name="Ruckert C."/>
        </authorList>
    </citation>
    <scope>NUCLEOTIDE SEQUENCE</scope>
    <source>
        <strain evidence="5">KCTC 12870</strain>
    </source>
</reference>
<keyword evidence="2" id="KW-0238">DNA-binding</keyword>
<dbReference type="AlphaFoldDB" id="A0A8J3DL87"/>
<evidence type="ECO:0000313" key="5">
    <source>
        <dbReference type="EMBL" id="GHC06717.1"/>
    </source>
</evidence>
<dbReference type="Proteomes" id="UP000642829">
    <property type="component" value="Unassembled WGS sequence"/>
</dbReference>
<name>A0A8J3DL87_9BACT</name>